<sequence>MMERFLATSSGIRPVLLKNQTRHIRLTPGIRFSSNRMRAPSGITARSRSDKSPSRPKLPKNLRNPRRAKLPPDPGIYRVPVKNEEGIAQLFDDIPKEEEEEGKKDRAELSKNLDHVADNDDTVWSKDELEAISSLFERRMPQKPVKPAKDRPLPLPLPYKVRPLEIPTPKRHARLAISSRSSFSNQVRKNPEALVGIAREIGALPPDADVSEVLDRWCRFLRKGSLSITIRELGHMGLPDRALQTLCWAQKQQGSGLFPDDRILASTVEVLARFGQLKIEAEMEKYLNSANRVVIEATVRGFIRAGNLNGAQKILLLAKDGRRTLDASIHAKLILEAGKTPDGYMLASALLDELGEREDFDLKPQDCTAVMKVCIRLGKFEAVESLFDWFKQSGRSPTVVMYTTVIYSRYCSKKYREALALVWEVEELDCLLDLPAYRVVIRLCVALNDLARAVRYFSRLKEAGFAPTYEIYRDMIKAYAASGRLAKCRQVCREVEMAGLKLDKETVSLLLEMEGQVRSVC</sequence>
<feature type="repeat" description="PPR" evidence="2">
    <location>
        <begin position="433"/>
        <end position="467"/>
    </location>
</feature>
<dbReference type="InterPro" id="IPR002885">
    <property type="entry name" value="PPR_rpt"/>
</dbReference>
<gene>
    <name evidence="5" type="primary">LOC103701102</name>
</gene>
<proteinExistence type="predicted"/>
<dbReference type="Gene3D" id="1.25.40.10">
    <property type="entry name" value="Tetratricopeptide repeat domain"/>
    <property type="match status" value="2"/>
</dbReference>
<organism evidence="4 5">
    <name type="scientific">Phoenix dactylifera</name>
    <name type="common">Date palm</name>
    <dbReference type="NCBI Taxonomy" id="42345"/>
    <lineage>
        <taxon>Eukaryota</taxon>
        <taxon>Viridiplantae</taxon>
        <taxon>Streptophyta</taxon>
        <taxon>Embryophyta</taxon>
        <taxon>Tracheophyta</taxon>
        <taxon>Spermatophyta</taxon>
        <taxon>Magnoliopsida</taxon>
        <taxon>Liliopsida</taxon>
        <taxon>Arecaceae</taxon>
        <taxon>Coryphoideae</taxon>
        <taxon>Phoeniceae</taxon>
        <taxon>Phoenix</taxon>
    </lineage>
</organism>
<dbReference type="PROSITE" id="PS51375">
    <property type="entry name" value="PPR"/>
    <property type="match status" value="1"/>
</dbReference>
<dbReference type="InterPro" id="IPR011990">
    <property type="entry name" value="TPR-like_helical_dom_sf"/>
</dbReference>
<dbReference type="AlphaFoldDB" id="A0A8B7BM24"/>
<evidence type="ECO:0000256" key="2">
    <source>
        <dbReference type="PROSITE-ProRule" id="PRU00708"/>
    </source>
</evidence>
<name>A0A8B7BM24_PHODC</name>
<dbReference type="GeneID" id="103701102"/>
<evidence type="ECO:0000313" key="5">
    <source>
        <dbReference type="RefSeq" id="XP_008781295.2"/>
    </source>
</evidence>
<dbReference type="PANTHER" id="PTHR47930">
    <property type="entry name" value="YALI0C12947P"/>
    <property type="match status" value="1"/>
</dbReference>
<feature type="compositionally biased region" description="Basic residues" evidence="3">
    <location>
        <begin position="57"/>
        <end position="69"/>
    </location>
</feature>
<reference evidence="5" key="2">
    <citation type="submission" date="2025-08" db="UniProtKB">
        <authorList>
            <consortium name="RefSeq"/>
        </authorList>
    </citation>
    <scope>IDENTIFICATION</scope>
    <source>
        <tissue evidence="5">Young leaves</tissue>
    </source>
</reference>
<evidence type="ECO:0000256" key="3">
    <source>
        <dbReference type="SAM" id="MobiDB-lite"/>
    </source>
</evidence>
<evidence type="ECO:0000256" key="1">
    <source>
        <dbReference type="ARBA" id="ARBA00022737"/>
    </source>
</evidence>
<feature type="region of interest" description="Disordered" evidence="3">
    <location>
        <begin position="31"/>
        <end position="79"/>
    </location>
</feature>
<dbReference type="Pfam" id="PF13812">
    <property type="entry name" value="PPR_3"/>
    <property type="match status" value="2"/>
</dbReference>
<dbReference type="KEGG" id="pda:103701102"/>
<keyword evidence="4" id="KW-1185">Reference proteome</keyword>
<dbReference type="Proteomes" id="UP000228380">
    <property type="component" value="Chromosome 17"/>
</dbReference>
<accession>A0A8B7BM24</accession>
<reference evidence="4" key="1">
    <citation type="journal article" date="2019" name="Nat. Commun.">
        <title>Genome-wide association mapping of date palm fruit traits.</title>
        <authorList>
            <person name="Hazzouri K.M."/>
            <person name="Gros-Balthazard M."/>
            <person name="Flowers J.M."/>
            <person name="Copetti D."/>
            <person name="Lemansour A."/>
            <person name="Lebrun M."/>
            <person name="Masmoudi K."/>
            <person name="Ferrand S."/>
            <person name="Dhar M.I."/>
            <person name="Fresquez Z.A."/>
            <person name="Rosas U."/>
            <person name="Zhang J."/>
            <person name="Talag J."/>
            <person name="Lee S."/>
            <person name="Kudrna D."/>
            <person name="Powell R.F."/>
            <person name="Leitch I.J."/>
            <person name="Krueger R.R."/>
            <person name="Wing R.A."/>
            <person name="Amiri K.M.A."/>
            <person name="Purugganan M.D."/>
        </authorList>
    </citation>
    <scope>NUCLEOTIDE SEQUENCE [LARGE SCALE GENOMIC DNA]</scope>
    <source>
        <strain evidence="4">cv. Khalas</strain>
    </source>
</reference>
<protein>
    <submittedName>
        <fullName evidence="5">Pentatricopeptide repeat-containing protein At2g01860</fullName>
    </submittedName>
</protein>
<keyword evidence="1" id="KW-0677">Repeat</keyword>
<dbReference type="OrthoDB" id="778140at2759"/>
<dbReference type="RefSeq" id="XP_008781295.2">
    <property type="nucleotide sequence ID" value="XM_008783073.4"/>
</dbReference>
<dbReference type="PANTHER" id="PTHR47930:SF2">
    <property type="entry name" value="PENTATRICOPEPTIDE REPEAT PROTEIN (AFU_ORTHOLOGUE AFUA_8G04250)"/>
    <property type="match status" value="1"/>
</dbReference>
<evidence type="ECO:0000313" key="4">
    <source>
        <dbReference type="Proteomes" id="UP000228380"/>
    </source>
</evidence>